<evidence type="ECO:0000313" key="6">
    <source>
        <dbReference type="EMBL" id="EIM06234.1"/>
    </source>
</evidence>
<evidence type="ECO:0000259" key="5">
    <source>
        <dbReference type="PROSITE" id="PS50893"/>
    </source>
</evidence>
<evidence type="ECO:0000256" key="2">
    <source>
        <dbReference type="ARBA" id="ARBA00022737"/>
    </source>
</evidence>
<dbReference type="CDD" id="cd03216">
    <property type="entry name" value="ABC_Carb_Monos_I"/>
    <property type="match status" value="1"/>
</dbReference>
<feature type="domain" description="ABC transporter" evidence="5">
    <location>
        <begin position="6"/>
        <end position="245"/>
    </location>
</feature>
<organism evidence="6 7">
    <name type="scientific">Planococcus antarcticus DSM 14505</name>
    <dbReference type="NCBI Taxonomy" id="1185653"/>
    <lineage>
        <taxon>Bacteria</taxon>
        <taxon>Bacillati</taxon>
        <taxon>Bacillota</taxon>
        <taxon>Bacilli</taxon>
        <taxon>Bacillales</taxon>
        <taxon>Caryophanaceae</taxon>
        <taxon>Planococcus</taxon>
    </lineage>
</organism>
<dbReference type="CDD" id="cd03215">
    <property type="entry name" value="ABC_Carb_Monos_II"/>
    <property type="match status" value="1"/>
</dbReference>
<evidence type="ECO:0000256" key="3">
    <source>
        <dbReference type="ARBA" id="ARBA00022741"/>
    </source>
</evidence>
<keyword evidence="2" id="KW-0677">Repeat</keyword>
<dbReference type="PROSITE" id="PS50893">
    <property type="entry name" value="ABC_TRANSPORTER_2"/>
    <property type="match status" value="2"/>
</dbReference>
<evidence type="ECO:0000256" key="1">
    <source>
        <dbReference type="ARBA" id="ARBA00022448"/>
    </source>
</evidence>
<dbReference type="EMBL" id="AJYB01000033">
    <property type="protein sequence ID" value="EIM06234.1"/>
    <property type="molecule type" value="Genomic_DNA"/>
</dbReference>
<reference evidence="6 7" key="1">
    <citation type="journal article" date="2012" name="J. Bacteriol.">
        <title>Genome Sequence of the Antarctic Psychrophile Bacterium Planococcus antarcticus DSM 14505.</title>
        <authorList>
            <person name="Margolles A."/>
            <person name="Gueimonde M."/>
            <person name="Sanchez B."/>
        </authorList>
    </citation>
    <scope>NUCLEOTIDE SEQUENCE [LARGE SCALE GENOMIC DNA]</scope>
    <source>
        <strain evidence="6 7">DSM 14505</strain>
    </source>
</reference>
<dbReference type="InterPro" id="IPR027417">
    <property type="entry name" value="P-loop_NTPase"/>
</dbReference>
<gene>
    <name evidence="6" type="ORF">A1A1_11727</name>
</gene>
<dbReference type="Gene3D" id="3.40.50.300">
    <property type="entry name" value="P-loop containing nucleotide triphosphate hydrolases"/>
    <property type="match status" value="2"/>
</dbReference>
<dbReference type="GO" id="GO:0005524">
    <property type="term" value="F:ATP binding"/>
    <property type="evidence" value="ECO:0007669"/>
    <property type="project" value="UniProtKB-KW"/>
</dbReference>
<evidence type="ECO:0000256" key="4">
    <source>
        <dbReference type="ARBA" id="ARBA00022840"/>
    </source>
</evidence>
<keyword evidence="3" id="KW-0547">Nucleotide-binding</keyword>
<dbReference type="InterPro" id="IPR017871">
    <property type="entry name" value="ABC_transporter-like_CS"/>
</dbReference>
<keyword evidence="4" id="KW-0067">ATP-binding</keyword>
<feature type="domain" description="ABC transporter" evidence="5">
    <location>
        <begin position="252"/>
        <end position="499"/>
    </location>
</feature>
<comment type="caution">
    <text evidence="6">The sequence shown here is derived from an EMBL/GenBank/DDBJ whole genome shotgun (WGS) entry which is preliminary data.</text>
</comment>
<dbReference type="InterPro" id="IPR050107">
    <property type="entry name" value="ABC_carbohydrate_import_ATPase"/>
</dbReference>
<dbReference type="PANTHER" id="PTHR43790:SF9">
    <property type="entry name" value="GALACTOFURANOSE TRANSPORTER ATP-BINDING PROTEIN YTFR"/>
    <property type="match status" value="1"/>
</dbReference>
<name>A0AA87IKG3_9BACL</name>
<dbReference type="GO" id="GO:0016887">
    <property type="term" value="F:ATP hydrolysis activity"/>
    <property type="evidence" value="ECO:0007669"/>
    <property type="project" value="InterPro"/>
</dbReference>
<protein>
    <submittedName>
        <fullName evidence="6">ABC transporter</fullName>
    </submittedName>
</protein>
<accession>A0AA87IKG3</accession>
<dbReference type="InterPro" id="IPR003439">
    <property type="entry name" value="ABC_transporter-like_ATP-bd"/>
</dbReference>
<dbReference type="SMART" id="SM00382">
    <property type="entry name" value="AAA"/>
    <property type="match status" value="2"/>
</dbReference>
<dbReference type="Pfam" id="PF00005">
    <property type="entry name" value="ABC_tran"/>
    <property type="match status" value="2"/>
</dbReference>
<dbReference type="PROSITE" id="PS00211">
    <property type="entry name" value="ABC_TRANSPORTER_1"/>
    <property type="match status" value="1"/>
</dbReference>
<keyword evidence="1" id="KW-0813">Transport</keyword>
<dbReference type="RefSeq" id="WP_006830319.1">
    <property type="nucleotide sequence ID" value="NZ_AJYB01000033.1"/>
</dbReference>
<evidence type="ECO:0000313" key="7">
    <source>
        <dbReference type="Proteomes" id="UP000004725"/>
    </source>
</evidence>
<dbReference type="AlphaFoldDB" id="A0AA87IKG3"/>
<sequence>MVEPLLSMAAIGKKFGTVTALQGAEFQLNKGEVHAILGVNGAGKSTLIKILSGVYQQDEGSIYLEGAAIQLESTRAAKEQGIYCVYQEVDTAIVSELNVAENILLDTFAEKGNLFVSKKRINERAHMVLHELQADTINVQQKAASLTLAEKQMVLIARALVHSAKIIIFDEPTAPLSIRESEKLYAVIAKLKAQGVGCVFISHRLPEVFEISDRITVMREGTLVKTYDTAQAEQEGVIEAMLGAALSHELEPRAHDIGTALLEVANLSDGQKLKDLSLSVAAGEVVGVVGLVGAGKTELAKALFGGTPLTSGTIKLAGKRAKIKHPADAIKAGMALIPEERRKEGLFVQESLETNASFPNLKKFSKCLLMDRKAEKHFANEIIERLRIKTGSTETPLVHLSGGNQQKVAIGKWISLDSALYLFDEPTKGVDIGAKVDIFKLIRQLAESGKGCLYFSSEIHEAIGISDRILVMCNGQIVKELSRQEATQERILWYASGGKEGLGEKQELGERQRNSVSI</sequence>
<dbReference type="Proteomes" id="UP000004725">
    <property type="component" value="Unassembled WGS sequence"/>
</dbReference>
<dbReference type="PANTHER" id="PTHR43790">
    <property type="entry name" value="CARBOHYDRATE TRANSPORT ATP-BINDING PROTEIN MG119-RELATED"/>
    <property type="match status" value="1"/>
</dbReference>
<dbReference type="InterPro" id="IPR003593">
    <property type="entry name" value="AAA+_ATPase"/>
</dbReference>
<dbReference type="SUPFAM" id="SSF52540">
    <property type="entry name" value="P-loop containing nucleoside triphosphate hydrolases"/>
    <property type="match status" value="2"/>
</dbReference>
<proteinExistence type="predicted"/>